<evidence type="ECO:0000259" key="12">
    <source>
        <dbReference type="PROSITE" id="PS50885"/>
    </source>
</evidence>
<dbReference type="CDD" id="cd00082">
    <property type="entry name" value="HisKA"/>
    <property type="match status" value="1"/>
</dbReference>
<dbReference type="PROSITE" id="PS50109">
    <property type="entry name" value="HIS_KIN"/>
    <property type="match status" value="1"/>
</dbReference>
<dbReference type="Gene3D" id="1.10.287.130">
    <property type="match status" value="1"/>
</dbReference>
<evidence type="ECO:0000256" key="5">
    <source>
        <dbReference type="ARBA" id="ARBA00022679"/>
    </source>
</evidence>
<dbReference type="EMBL" id="CP107246">
    <property type="protein sequence ID" value="WIM06411.1"/>
    <property type="molecule type" value="Genomic_DNA"/>
</dbReference>
<evidence type="ECO:0000256" key="8">
    <source>
        <dbReference type="ARBA" id="ARBA00022840"/>
    </source>
</evidence>
<keyword evidence="10" id="KW-0472">Membrane</keyword>
<evidence type="ECO:0000256" key="9">
    <source>
        <dbReference type="ARBA" id="ARBA00023012"/>
    </source>
</evidence>
<evidence type="ECO:0000256" key="3">
    <source>
        <dbReference type="ARBA" id="ARBA00012438"/>
    </source>
</evidence>
<evidence type="ECO:0000256" key="10">
    <source>
        <dbReference type="SAM" id="Phobius"/>
    </source>
</evidence>
<accession>A0AA49FLX4</accession>
<dbReference type="AlphaFoldDB" id="A0AA49FLX4"/>
<dbReference type="PANTHER" id="PTHR43065:SF10">
    <property type="entry name" value="PEROXIDE STRESS-ACTIVATED HISTIDINE KINASE MAK3"/>
    <property type="match status" value="1"/>
</dbReference>
<dbReference type="GO" id="GO:0005524">
    <property type="term" value="F:ATP binding"/>
    <property type="evidence" value="ECO:0007669"/>
    <property type="project" value="UniProtKB-KW"/>
</dbReference>
<evidence type="ECO:0000256" key="7">
    <source>
        <dbReference type="ARBA" id="ARBA00022777"/>
    </source>
</evidence>
<dbReference type="SMART" id="SM00387">
    <property type="entry name" value="HATPase_c"/>
    <property type="match status" value="1"/>
</dbReference>
<dbReference type="Pfam" id="PF00512">
    <property type="entry name" value="HisKA"/>
    <property type="match status" value="1"/>
</dbReference>
<gene>
    <name evidence="13" type="ORF">OHM77_03745</name>
</gene>
<name>A0AA49FLX4_9PROT</name>
<dbReference type="InterPro" id="IPR005467">
    <property type="entry name" value="His_kinase_dom"/>
</dbReference>
<evidence type="ECO:0000256" key="4">
    <source>
        <dbReference type="ARBA" id="ARBA00022553"/>
    </source>
</evidence>
<evidence type="ECO:0000256" key="1">
    <source>
        <dbReference type="ARBA" id="ARBA00000085"/>
    </source>
</evidence>
<feature type="domain" description="HAMP" evidence="12">
    <location>
        <begin position="206"/>
        <end position="260"/>
    </location>
</feature>
<keyword evidence="4" id="KW-0597">Phosphoprotein</keyword>
<sequence length="492" mass="53281">MRFFADLSLRWKIPIRVMAAVLGTALAVTVALLVRDYEDMRQNLETHAKSIGRVLANTLVSPVLHDDLWRAFEILQSAREAHPAAAELEAEIMLVLDTERRIFVASRPRDFPIGSRPENLGGSFSLLASAIAWGEAVEQQVLELPGASFYFVISPLVADGEPLGHIALGYSKAAFLPRYFDLVGRAAAVTLLVLLVLLPVSWIWARSTGEPLLRLARAMKEVTMRPEDADLSGLPRSGDEIGLLGQAFAHMVDDLKNKQELERQMLASERLAAVGRLSAGIAHEINNPLGGMLTAINTYQRHGGGDPMAEKTLSLLERGLSHIRNTVAALLVETKTEDRPFEPADIDDLLILVEAEARARSVQLVVKGTLTAPLPLPATLLRQILLNLLLNAVAAADEGGRVGLTARAAGGKLVLSVCNDGKHIPEERMATLFEPFASGGDKGHGLGLWIVYQIVRQLNGGLSVESEPGCTTFNVEIPYAETQADIPAPVPR</sequence>
<keyword evidence="7 13" id="KW-0418">Kinase</keyword>
<dbReference type="InterPro" id="IPR003660">
    <property type="entry name" value="HAMP_dom"/>
</dbReference>
<dbReference type="KEGG" id="npv:OHM77_03745"/>
<dbReference type="EC" id="2.7.13.3" evidence="3"/>
<dbReference type="SUPFAM" id="SSF158472">
    <property type="entry name" value="HAMP domain-like"/>
    <property type="match status" value="1"/>
</dbReference>
<feature type="domain" description="Histidine kinase" evidence="11">
    <location>
        <begin position="280"/>
        <end position="481"/>
    </location>
</feature>
<dbReference type="Pfam" id="PF00672">
    <property type="entry name" value="HAMP"/>
    <property type="match status" value="1"/>
</dbReference>
<dbReference type="InterPro" id="IPR036097">
    <property type="entry name" value="HisK_dim/P_sf"/>
</dbReference>
<dbReference type="PROSITE" id="PS50885">
    <property type="entry name" value="HAMP"/>
    <property type="match status" value="1"/>
</dbReference>
<feature type="transmembrane region" description="Helical" evidence="10">
    <location>
        <begin position="13"/>
        <end position="34"/>
    </location>
</feature>
<dbReference type="SMART" id="SM00388">
    <property type="entry name" value="HisKA"/>
    <property type="match status" value="1"/>
</dbReference>
<protein>
    <recommendedName>
        <fullName evidence="3">histidine kinase</fullName>
        <ecNumber evidence="3">2.7.13.3</ecNumber>
    </recommendedName>
</protein>
<comment type="catalytic activity">
    <reaction evidence="1">
        <text>ATP + protein L-histidine = ADP + protein N-phospho-L-histidine.</text>
        <dbReference type="EC" id="2.7.13.3"/>
    </reaction>
</comment>
<dbReference type="InterPro" id="IPR003594">
    <property type="entry name" value="HATPase_dom"/>
</dbReference>
<keyword evidence="8" id="KW-0067">ATP-binding</keyword>
<dbReference type="PRINTS" id="PR00344">
    <property type="entry name" value="BCTRLSENSOR"/>
</dbReference>
<keyword evidence="10" id="KW-0812">Transmembrane</keyword>
<dbReference type="Pfam" id="PF02518">
    <property type="entry name" value="HATPase_c"/>
    <property type="match status" value="1"/>
</dbReference>
<feature type="transmembrane region" description="Helical" evidence="10">
    <location>
        <begin position="182"/>
        <end position="205"/>
    </location>
</feature>
<keyword evidence="5" id="KW-0808">Transferase</keyword>
<dbReference type="InterPro" id="IPR004358">
    <property type="entry name" value="Sig_transdc_His_kin-like_C"/>
</dbReference>
<dbReference type="Gene3D" id="3.30.565.10">
    <property type="entry name" value="Histidine kinase-like ATPase, C-terminal domain"/>
    <property type="match status" value="1"/>
</dbReference>
<dbReference type="InterPro" id="IPR036890">
    <property type="entry name" value="HATPase_C_sf"/>
</dbReference>
<dbReference type="GO" id="GO:0000155">
    <property type="term" value="F:phosphorelay sensor kinase activity"/>
    <property type="evidence" value="ECO:0007669"/>
    <property type="project" value="InterPro"/>
</dbReference>
<keyword evidence="10" id="KW-1133">Transmembrane helix</keyword>
<dbReference type="SUPFAM" id="SSF47384">
    <property type="entry name" value="Homodimeric domain of signal transducing histidine kinase"/>
    <property type="match status" value="1"/>
</dbReference>
<dbReference type="SMART" id="SM00304">
    <property type="entry name" value="HAMP"/>
    <property type="match status" value="1"/>
</dbReference>
<dbReference type="PANTHER" id="PTHR43065">
    <property type="entry name" value="SENSOR HISTIDINE KINASE"/>
    <property type="match status" value="1"/>
</dbReference>
<dbReference type="GO" id="GO:0016020">
    <property type="term" value="C:membrane"/>
    <property type="evidence" value="ECO:0007669"/>
    <property type="project" value="UniProtKB-SubCell"/>
</dbReference>
<comment type="subcellular location">
    <subcellularLocation>
        <location evidence="2">Membrane</location>
    </subcellularLocation>
</comment>
<dbReference type="SUPFAM" id="SSF55874">
    <property type="entry name" value="ATPase domain of HSP90 chaperone/DNA topoisomerase II/histidine kinase"/>
    <property type="match status" value="1"/>
</dbReference>
<keyword evidence="6" id="KW-0547">Nucleotide-binding</keyword>
<evidence type="ECO:0000256" key="2">
    <source>
        <dbReference type="ARBA" id="ARBA00004370"/>
    </source>
</evidence>
<keyword evidence="9" id="KW-0902">Two-component regulatory system</keyword>
<evidence type="ECO:0000259" key="11">
    <source>
        <dbReference type="PROSITE" id="PS50109"/>
    </source>
</evidence>
<dbReference type="Proteomes" id="UP001234916">
    <property type="component" value="Chromosome"/>
</dbReference>
<evidence type="ECO:0000313" key="13">
    <source>
        <dbReference type="EMBL" id="WIM06411.1"/>
    </source>
</evidence>
<organism evidence="13">
    <name type="scientific">Candidatus Nitricoxidivorans perseverans</name>
    <dbReference type="NCBI Taxonomy" id="2975601"/>
    <lineage>
        <taxon>Bacteria</taxon>
        <taxon>Pseudomonadati</taxon>
        <taxon>Pseudomonadota</taxon>
        <taxon>Betaproteobacteria</taxon>
        <taxon>Nitrosomonadales</taxon>
        <taxon>Sterolibacteriaceae</taxon>
        <taxon>Candidatus Nitricoxidivorans</taxon>
    </lineage>
</organism>
<dbReference type="CDD" id="cd06225">
    <property type="entry name" value="HAMP"/>
    <property type="match status" value="1"/>
</dbReference>
<evidence type="ECO:0000256" key="6">
    <source>
        <dbReference type="ARBA" id="ARBA00022741"/>
    </source>
</evidence>
<reference evidence="13" key="1">
    <citation type="journal article" date="2023" name="Nat. Microbiol.">
        <title>Enrichment and characterization of a nitric oxide-reducing microbial community in a continuous bioreactor.</title>
        <authorList>
            <person name="Garrido-Amador P."/>
            <person name="Stortenbeker N."/>
            <person name="Wessels H.J.C.T."/>
            <person name="Speth D.R."/>
            <person name="Garcia-Heredia I."/>
            <person name="Kartal B."/>
        </authorList>
    </citation>
    <scope>NUCLEOTIDE SEQUENCE</scope>
    <source>
        <strain evidence="13">MAG1</strain>
    </source>
</reference>
<dbReference type="Gene3D" id="6.10.340.10">
    <property type="match status" value="1"/>
</dbReference>
<proteinExistence type="predicted"/>
<dbReference type="InterPro" id="IPR003661">
    <property type="entry name" value="HisK_dim/P_dom"/>
</dbReference>